<comment type="function">
    <text evidence="4">Together with LptE, is involved in the assembly of lipopolysaccharide (LPS) at the surface of the outer membrane.</text>
</comment>
<dbReference type="Gene3D" id="2.60.450.10">
    <property type="entry name" value="Lipopolysaccharide (LPS) transport protein A like domain"/>
    <property type="match status" value="1"/>
</dbReference>
<keyword evidence="2 4" id="KW-0472">Membrane</keyword>
<dbReference type="RefSeq" id="WP_233052674.1">
    <property type="nucleotide sequence ID" value="NZ_JAIMJA010000008.1"/>
</dbReference>
<dbReference type="NCBIfam" id="NF002997">
    <property type="entry name" value="PRK03761.1"/>
    <property type="match status" value="1"/>
</dbReference>
<dbReference type="Pfam" id="PF04453">
    <property type="entry name" value="LptD"/>
    <property type="match status" value="1"/>
</dbReference>
<dbReference type="Pfam" id="PF03968">
    <property type="entry name" value="LptD_N"/>
    <property type="match status" value="1"/>
</dbReference>
<sequence precursor="true">MIKRTLVFLGPFLAPTALLNAAPAESFEGNVITIADLPLTQRCYAYVPEVVLAPDIDPNTTEVEVLSDSTSSEANTFVYKGNVKVTQGLKELKSDTLTYNSDTQKAQALGNIHFTDGQVSITGAQIDADLSNDTATSYDTRYQFHGKGGRGKSDELEVLDREHYNLYEASYTSCPPGDKTWEVRAKQFEIDNEEELATAKHATFWIQDVPVFYFPYFSYPIGSNRKSGFLIPSVSSSSENGITYEQPIYWNIAPNQDATLTVKTMAQRGVHELAEYRYLLPSNSGKFNAEYLDSDKKTDEDRYLLHWNHNTNVGGHFRFNTNYTKVSDDNYFNDLGSTVGARTDNQLLQTASTAWLEKNWNAEIEVRDFQVLGGSAPHVVMPKLAFNGYYPTNWNHIEADIFAEVTKFDHKDDNVYVGTRYHLQPKLLLPLYSQAAFLNTELSYLLTHYQQTIPDTVKASWYKELDKDVTRSLPSFSMHGGLNFERETQFLGGDYTQTLTPQVKYLYVPYRDQGNIGLYDTSPLQLDYYGLFRDQRYSGIDRIADANQVTVGVSTSYLDDKFTDRFRFAIGQMFYLEQSKTSLPSDTIINDDNSSSLVAQTDFNFDDKWFYHGGIEVDTSGREFSRGNTTIERRWAWNKLVQLNYRYIKAPEDNKNTYVKGVVNQIGTKAAWPFNDQWSAIGSYYYDTDNKRAFETLAGIKYEDCCWAVSLVYDRHMKTSYGRIGDIDNNYDLSSSIKFQIELKGLAGFGNNASSSLSQGLFSYGRPFSNK</sequence>
<evidence type="ECO:0000313" key="8">
    <source>
        <dbReference type="Proteomes" id="UP001201273"/>
    </source>
</evidence>
<feature type="domain" description="LptD C-terminal" evidence="6">
    <location>
        <begin position="301"/>
        <end position="678"/>
    </location>
</feature>
<feature type="signal peptide" evidence="4">
    <location>
        <begin position="1"/>
        <end position="21"/>
    </location>
</feature>
<evidence type="ECO:0000259" key="6">
    <source>
        <dbReference type="Pfam" id="PF04453"/>
    </source>
</evidence>
<comment type="similarity">
    <text evidence="4">Belongs to the LptD family.</text>
</comment>
<keyword evidence="8" id="KW-1185">Reference proteome</keyword>
<reference evidence="7 8" key="1">
    <citation type="journal article" date="2022" name="Environ. Microbiol. Rep.">
        <title>Eco-phylogenetic analyses reveal divergent evolution of vitamin B12 metabolism in the marine bacterial family 'Psychromonadaceae'.</title>
        <authorList>
            <person name="Jin X."/>
            <person name="Yang Y."/>
            <person name="Cao H."/>
            <person name="Gao B."/>
            <person name="Zhao Z."/>
        </authorList>
    </citation>
    <scope>NUCLEOTIDE SEQUENCE [LARGE SCALE GENOMIC DNA]</scope>
    <source>
        <strain evidence="7 8">MKS20</strain>
    </source>
</reference>
<evidence type="ECO:0000256" key="2">
    <source>
        <dbReference type="ARBA" id="ARBA00023136"/>
    </source>
</evidence>
<evidence type="ECO:0000313" key="7">
    <source>
        <dbReference type="EMBL" id="MCE2595183.1"/>
    </source>
</evidence>
<name>A0ABS8W9I9_9GAMM</name>
<feature type="chain" id="PRO_5044926273" description="LPS-assembly protein LptD" evidence="4">
    <location>
        <begin position="22"/>
        <end position="771"/>
    </location>
</feature>
<organism evidence="7 8">
    <name type="scientific">Motilimonas cestriensis</name>
    <dbReference type="NCBI Taxonomy" id="2742685"/>
    <lineage>
        <taxon>Bacteria</taxon>
        <taxon>Pseudomonadati</taxon>
        <taxon>Pseudomonadota</taxon>
        <taxon>Gammaproteobacteria</taxon>
        <taxon>Alteromonadales</taxon>
        <taxon>Alteromonadales genera incertae sedis</taxon>
        <taxon>Motilimonas</taxon>
    </lineage>
</organism>
<comment type="caution">
    <text evidence="4">Lacks conserved residue(s) required for the propagation of feature annotation.</text>
</comment>
<dbReference type="PANTHER" id="PTHR30189:SF1">
    <property type="entry name" value="LPS-ASSEMBLY PROTEIN LPTD"/>
    <property type="match status" value="1"/>
</dbReference>
<comment type="subcellular location">
    <subcellularLocation>
        <location evidence="4">Cell outer membrane</location>
    </subcellularLocation>
</comment>
<keyword evidence="1 4" id="KW-0732">Signal</keyword>
<comment type="subunit">
    <text evidence="4">Component of the lipopolysaccharide transport and assembly complex. Interacts with LptE and LptA.</text>
</comment>
<dbReference type="InterPro" id="IPR005653">
    <property type="entry name" value="OstA-like_N"/>
</dbReference>
<dbReference type="EMBL" id="JAIMJA010000008">
    <property type="protein sequence ID" value="MCE2595183.1"/>
    <property type="molecule type" value="Genomic_DNA"/>
</dbReference>
<keyword evidence="3 4" id="KW-0998">Cell outer membrane</keyword>
<feature type="domain" description="Organic solvent tolerance-like N-terminal" evidence="5">
    <location>
        <begin position="70"/>
        <end position="195"/>
    </location>
</feature>
<dbReference type="Proteomes" id="UP001201273">
    <property type="component" value="Unassembled WGS sequence"/>
</dbReference>
<evidence type="ECO:0000259" key="5">
    <source>
        <dbReference type="Pfam" id="PF03968"/>
    </source>
</evidence>
<dbReference type="InterPro" id="IPR007543">
    <property type="entry name" value="LptD_C"/>
</dbReference>
<dbReference type="InterPro" id="IPR050218">
    <property type="entry name" value="LptD"/>
</dbReference>
<dbReference type="InterPro" id="IPR020889">
    <property type="entry name" value="LipoPS_assembly_LptD"/>
</dbReference>
<gene>
    <name evidence="4 7" type="primary">lptD</name>
    <name evidence="7" type="ORF">K6Y31_10180</name>
</gene>
<protein>
    <recommendedName>
        <fullName evidence="4">LPS-assembly protein LptD</fullName>
    </recommendedName>
</protein>
<comment type="caution">
    <text evidence="7">The sequence shown here is derived from an EMBL/GenBank/DDBJ whole genome shotgun (WGS) entry which is preliminary data.</text>
</comment>
<dbReference type="PANTHER" id="PTHR30189">
    <property type="entry name" value="LPS-ASSEMBLY PROTEIN"/>
    <property type="match status" value="1"/>
</dbReference>
<proteinExistence type="inferred from homology"/>
<accession>A0ABS8W9I9</accession>
<evidence type="ECO:0000256" key="3">
    <source>
        <dbReference type="ARBA" id="ARBA00023237"/>
    </source>
</evidence>
<dbReference type="HAMAP" id="MF_01411">
    <property type="entry name" value="LPS_assembly_LptD"/>
    <property type="match status" value="1"/>
</dbReference>
<evidence type="ECO:0000256" key="1">
    <source>
        <dbReference type="ARBA" id="ARBA00022729"/>
    </source>
</evidence>
<evidence type="ECO:0000256" key="4">
    <source>
        <dbReference type="HAMAP-Rule" id="MF_01411"/>
    </source>
</evidence>